<organism evidence="1 2">
    <name type="scientific">Bacillus clarus</name>
    <dbReference type="NCBI Taxonomy" id="2338372"/>
    <lineage>
        <taxon>Bacteria</taxon>
        <taxon>Bacillati</taxon>
        <taxon>Bacillota</taxon>
        <taxon>Bacilli</taxon>
        <taxon>Bacillales</taxon>
        <taxon>Bacillaceae</taxon>
        <taxon>Bacillus</taxon>
        <taxon>Bacillus cereus group</taxon>
    </lineage>
</organism>
<comment type="caution">
    <text evidence="1">The sequence shown here is derived from an EMBL/GenBank/DDBJ whole genome shotgun (WGS) entry which is preliminary data.</text>
</comment>
<dbReference type="EMBL" id="QVOD01000031">
    <property type="protein sequence ID" value="RFT64919.1"/>
    <property type="molecule type" value="Genomic_DNA"/>
</dbReference>
<dbReference type="Proteomes" id="UP000264294">
    <property type="component" value="Unassembled WGS sequence"/>
</dbReference>
<dbReference type="RefSeq" id="WP_117287933.1">
    <property type="nucleotide sequence ID" value="NZ_QVOD01000031.1"/>
</dbReference>
<gene>
    <name evidence="1" type="ORF">D0U04_20855</name>
</gene>
<name>A0ABX9KRF1_9BACI</name>
<keyword evidence="2" id="KW-1185">Reference proteome</keyword>
<accession>A0ABX9KRF1</accession>
<evidence type="ECO:0000313" key="1">
    <source>
        <dbReference type="EMBL" id="RFT64919.1"/>
    </source>
</evidence>
<protein>
    <submittedName>
        <fullName evidence="1">Uncharacterized protein</fullName>
    </submittedName>
</protein>
<sequence length="70" mass="7919">MLFFFFHFNKKNKIGSHSPVIVKEVTLADNKAPRKAKFGAAVISEHVEFKTADGLNANEVFNAKKVKEHF</sequence>
<evidence type="ECO:0000313" key="2">
    <source>
        <dbReference type="Proteomes" id="UP000264294"/>
    </source>
</evidence>
<reference evidence="1 2" key="1">
    <citation type="submission" date="2018-08" db="EMBL/GenBank/DDBJ databases">
        <title>Bacillus clarus sp. nov. strain PS00077A.</title>
        <authorList>
            <person name="Mendez Acevedo M."/>
            <person name="Carroll L."/>
            <person name="Mukherjee M."/>
            <person name="Wiedmann M."/>
            <person name="Kovac J."/>
        </authorList>
    </citation>
    <scope>NUCLEOTIDE SEQUENCE [LARGE SCALE GENOMIC DNA]</scope>
    <source>
        <strain evidence="1 2">PS00077A</strain>
    </source>
</reference>
<proteinExistence type="predicted"/>